<keyword evidence="7" id="KW-0675">Receptor</keyword>
<evidence type="ECO:0000256" key="4">
    <source>
        <dbReference type="RuleBase" id="RU003357"/>
    </source>
</evidence>
<evidence type="ECO:0000259" key="5">
    <source>
        <dbReference type="Pfam" id="PF00593"/>
    </source>
</evidence>
<evidence type="ECO:0000256" key="2">
    <source>
        <dbReference type="ARBA" id="ARBA00023136"/>
    </source>
</evidence>
<dbReference type="PANTHER" id="PTHR40980">
    <property type="entry name" value="PLUG DOMAIN-CONTAINING PROTEIN"/>
    <property type="match status" value="1"/>
</dbReference>
<dbReference type="AlphaFoldDB" id="A0A2P8D0I4"/>
<dbReference type="Gene3D" id="2.170.130.10">
    <property type="entry name" value="TonB-dependent receptor, plug domain"/>
    <property type="match status" value="1"/>
</dbReference>
<dbReference type="PANTHER" id="PTHR40980:SF5">
    <property type="entry name" value="TONB-DEPENDENT RECEPTOR"/>
    <property type="match status" value="1"/>
</dbReference>
<dbReference type="InterPro" id="IPR036942">
    <property type="entry name" value="Beta-barrel_TonB_sf"/>
</dbReference>
<dbReference type="RefSeq" id="WP_106524007.1">
    <property type="nucleotide sequence ID" value="NZ_PYGD01000007.1"/>
</dbReference>
<keyword evidence="3" id="KW-0998">Cell outer membrane</keyword>
<evidence type="ECO:0000259" key="6">
    <source>
        <dbReference type="Pfam" id="PF07715"/>
    </source>
</evidence>
<dbReference type="Gene3D" id="2.60.40.1120">
    <property type="entry name" value="Carboxypeptidase-like, regulatory domain"/>
    <property type="match status" value="1"/>
</dbReference>
<evidence type="ECO:0000313" key="8">
    <source>
        <dbReference type="Proteomes" id="UP000240572"/>
    </source>
</evidence>
<dbReference type="InterPro" id="IPR000531">
    <property type="entry name" value="Beta-barrel_TonB"/>
</dbReference>
<dbReference type="Gene3D" id="2.40.170.20">
    <property type="entry name" value="TonB-dependent receptor, beta-barrel domain"/>
    <property type="match status" value="1"/>
</dbReference>
<sequence>MQRKYTPYYLSNGIAVLLFILFLQAMPLAVSGQNLQQERITLSFDRISLRDALKKIEAATTFQFVFMEDDIRPVKTVSGDYKDMPATKVLELLLSRHHLAFKQINRNVVISRQLQPEREVSGRITGFIKDKKNGEPIIGAMLRIGGQVSQTDADGRFAIDMPVGTYAVAISYVGYTPLRIEAITVKAGKETQLDIPLSEDENTLGEVVVTERRVTGTNISLIQQIREARAVVSGISAEQIGRSQDRDASEVVRRIPGVSVIQNRFIVIRGLPQRYNTVMLNNVTAPSFESDSRAFSFDILPSGMIDRILIYKTAVPELPGDFAGGVVKVYTTGFAAKNFLNIGYQASVRPNTTFRDFYEQREGSRFWLGYDDGTYSLPLPSELKRIDLLPLEERKALTAKFNNNWEAYRKTAPIDHRFNIDFGRKLDLSQDVSLGVSGGLSYTNAYRYTVVSRNPGGIMNGDYTYAYNFADEVQDHDVRFNGLVNIALDIKGRHHIDFKNMYTHTGSASYINRNGQSGPAASDGSGLGEGQYIRQTVLSNAFRGIYSGQLIGTHELWEYTKVNWVLGYTRSNYNDPDQRTRTWTAPAAEFYPGTQLGERFNRVGEPVSGIRWGRRYFMLPEEARTLGLDIEQTLHIGNFTPVLRAGVFVEDKDRTFEFRQFAMFSDVDSSSVIDESYGKSNSYTARNHLNAGYLAAEIPLGRRFKLYGGLRIEDNSQQLKSYGWQTVGPNAGEISLDRKHLSWLPSANLTYNISEKNLLRAAYARTLNRPEFREIAPFFFLDFYDFRLAYGNPDLKIQTDIDNLDLRFEHYPGPGEMFSASVFYKHFTNPIEYYYYNGTTGRNNFQWGNALSAVSYGAEVEMMMGLARYAGGSNVLSSLLRRVSLMVNAAYIFSEVRLDRTLLQDTKRPLYGQSPYLVNAAFNYTDDSIGLKLNLSYNIIGRRIIGVGNIDNPSIYELPRHSLDFTFSQRIGRMLELKGGIQNILNARFLQVQDINGDGRFSRNHETIDGFRFDNRYQSRYEGTYYTLGIGLKL</sequence>
<dbReference type="InterPro" id="IPR037066">
    <property type="entry name" value="Plug_dom_sf"/>
</dbReference>
<evidence type="ECO:0000256" key="3">
    <source>
        <dbReference type="ARBA" id="ARBA00023237"/>
    </source>
</evidence>
<feature type="domain" description="TonB-dependent receptor-like beta-barrel" evidence="5">
    <location>
        <begin position="503"/>
        <end position="984"/>
    </location>
</feature>
<organism evidence="7 8">
    <name type="scientific">Taibaiella chishuiensis</name>
    <dbReference type="NCBI Taxonomy" id="1434707"/>
    <lineage>
        <taxon>Bacteria</taxon>
        <taxon>Pseudomonadati</taxon>
        <taxon>Bacteroidota</taxon>
        <taxon>Chitinophagia</taxon>
        <taxon>Chitinophagales</taxon>
        <taxon>Chitinophagaceae</taxon>
        <taxon>Taibaiella</taxon>
    </lineage>
</organism>
<dbReference type="SUPFAM" id="SSF49464">
    <property type="entry name" value="Carboxypeptidase regulatory domain-like"/>
    <property type="match status" value="1"/>
</dbReference>
<dbReference type="Proteomes" id="UP000240572">
    <property type="component" value="Unassembled WGS sequence"/>
</dbReference>
<feature type="domain" description="TonB-dependent receptor plug" evidence="6">
    <location>
        <begin position="226"/>
        <end position="325"/>
    </location>
</feature>
<accession>A0A2P8D0I4</accession>
<dbReference type="OrthoDB" id="9768470at2"/>
<keyword evidence="2 4" id="KW-0472">Membrane</keyword>
<gene>
    <name evidence="7" type="ORF">B0I18_107139</name>
</gene>
<dbReference type="GO" id="GO:0009279">
    <property type="term" value="C:cell outer membrane"/>
    <property type="evidence" value="ECO:0007669"/>
    <property type="project" value="UniProtKB-SubCell"/>
</dbReference>
<keyword evidence="8" id="KW-1185">Reference proteome</keyword>
<evidence type="ECO:0000313" key="7">
    <source>
        <dbReference type="EMBL" id="PSK90729.1"/>
    </source>
</evidence>
<dbReference type="InterPro" id="IPR012910">
    <property type="entry name" value="Plug_dom"/>
</dbReference>
<dbReference type="Pfam" id="PF13620">
    <property type="entry name" value="CarboxypepD_reg"/>
    <property type="match status" value="1"/>
</dbReference>
<dbReference type="Pfam" id="PF00593">
    <property type="entry name" value="TonB_dep_Rec_b-barrel"/>
    <property type="match status" value="1"/>
</dbReference>
<evidence type="ECO:0000256" key="1">
    <source>
        <dbReference type="ARBA" id="ARBA00004442"/>
    </source>
</evidence>
<name>A0A2P8D0I4_9BACT</name>
<dbReference type="Pfam" id="PF07715">
    <property type="entry name" value="Plug"/>
    <property type="match status" value="1"/>
</dbReference>
<dbReference type="EMBL" id="PYGD01000007">
    <property type="protein sequence ID" value="PSK90729.1"/>
    <property type="molecule type" value="Genomic_DNA"/>
</dbReference>
<protein>
    <submittedName>
        <fullName evidence="7">TonB-dependent receptor</fullName>
    </submittedName>
</protein>
<dbReference type="CDD" id="cd01347">
    <property type="entry name" value="ligand_gated_channel"/>
    <property type="match status" value="1"/>
</dbReference>
<reference evidence="7 8" key="1">
    <citation type="submission" date="2018-03" db="EMBL/GenBank/DDBJ databases">
        <title>Genomic Encyclopedia of Type Strains, Phase III (KMG-III): the genomes of soil and plant-associated and newly described type strains.</title>
        <authorList>
            <person name="Whitman W."/>
        </authorList>
    </citation>
    <scope>NUCLEOTIDE SEQUENCE [LARGE SCALE GENOMIC DNA]</scope>
    <source>
        <strain evidence="7 8">CGMCC 1.12700</strain>
    </source>
</reference>
<proteinExistence type="inferred from homology"/>
<comment type="caution">
    <text evidence="7">The sequence shown here is derived from an EMBL/GenBank/DDBJ whole genome shotgun (WGS) entry which is preliminary data.</text>
</comment>
<dbReference type="InterPro" id="IPR008969">
    <property type="entry name" value="CarboxyPept-like_regulatory"/>
</dbReference>
<comment type="similarity">
    <text evidence="4">Belongs to the TonB-dependent receptor family.</text>
</comment>
<keyword evidence="4" id="KW-0798">TonB box</keyword>
<dbReference type="SUPFAM" id="SSF56935">
    <property type="entry name" value="Porins"/>
    <property type="match status" value="1"/>
</dbReference>
<comment type="subcellular location">
    <subcellularLocation>
        <location evidence="1 4">Cell outer membrane</location>
    </subcellularLocation>
</comment>